<dbReference type="PANTHER" id="PTHR46580:SF4">
    <property type="entry name" value="ATP_GTP-BINDING PROTEIN"/>
    <property type="match status" value="1"/>
</dbReference>
<dbReference type="InterPro" id="IPR036365">
    <property type="entry name" value="PGBD-like_sf"/>
</dbReference>
<protein>
    <recommendedName>
        <fullName evidence="3">Peptidoglycan binding-like domain-containing protein</fullName>
    </recommendedName>
</protein>
<dbReference type="InterPro" id="IPR013517">
    <property type="entry name" value="FG-GAP"/>
</dbReference>
<dbReference type="InterPro" id="IPR028994">
    <property type="entry name" value="Integrin_alpha_N"/>
</dbReference>
<sequence length="421" mass="47450">EIYEAQMLLNRFSYHVGSPNGQWTSATQSAIQRFYQESDQSFDGKWSAKVLSDLKDRRLITMPRSGPLSFAEKDEMFSKVRLKYDDVSAMEKPWYQLNQLNFDVVSSDEPALPFCYPTPQDCSTDNPGLYLPDPHNAAVGDFNGDGLQDLAIAWVYFIHTTKREKTPSHVRFYLNDGKNNLISSPEIYALDEVPLRHMLYRMTVNDFNNDGRDDLFVGTMGVIMRVKGQKKTLDDFEPNLLLLSTKDGKMEDASNLIEGQENGGMIKDYKFSHATNSGDINCDGFADIYTGNVLLMGDGTGRFSNKSRDLPQGIYSHQKANAFASTIADFNGDGCGDVAMHLWDRTIKVWMSSYGKHLPRTFKELGMEDYYGKGNMKVNDMTSGDLDGDGDSDLVAAITRKNPYYLGRKILIFINEEGELI</sequence>
<dbReference type="PANTHER" id="PTHR46580">
    <property type="entry name" value="SENSOR KINASE-RELATED"/>
    <property type="match status" value="1"/>
</dbReference>
<proteinExistence type="predicted"/>
<gene>
    <name evidence="2" type="ORF">METZ01_LOCUS275106</name>
</gene>
<feature type="non-terminal residue" evidence="2">
    <location>
        <position position="1"/>
    </location>
</feature>
<dbReference type="Pfam" id="PF13517">
    <property type="entry name" value="FG-GAP_3"/>
    <property type="match status" value="1"/>
</dbReference>
<organism evidence="2">
    <name type="scientific">marine metagenome</name>
    <dbReference type="NCBI Taxonomy" id="408172"/>
    <lineage>
        <taxon>unclassified sequences</taxon>
        <taxon>metagenomes</taxon>
        <taxon>ecological metagenomes</taxon>
    </lineage>
</organism>
<dbReference type="AlphaFoldDB" id="A0A382KFX3"/>
<dbReference type="SUPFAM" id="SSF69318">
    <property type="entry name" value="Integrin alpha N-terminal domain"/>
    <property type="match status" value="2"/>
</dbReference>
<feature type="non-terminal residue" evidence="2">
    <location>
        <position position="421"/>
    </location>
</feature>
<evidence type="ECO:0008006" key="3">
    <source>
        <dbReference type="Google" id="ProtNLM"/>
    </source>
</evidence>
<dbReference type="EMBL" id="UINC01079847">
    <property type="protein sequence ID" value="SVC22252.1"/>
    <property type="molecule type" value="Genomic_DNA"/>
</dbReference>
<name>A0A382KFX3_9ZZZZ</name>
<reference evidence="2" key="1">
    <citation type="submission" date="2018-05" db="EMBL/GenBank/DDBJ databases">
        <authorList>
            <person name="Lanie J.A."/>
            <person name="Ng W.-L."/>
            <person name="Kazmierczak K.M."/>
            <person name="Andrzejewski T.M."/>
            <person name="Davidsen T.M."/>
            <person name="Wayne K.J."/>
            <person name="Tettelin H."/>
            <person name="Glass J.I."/>
            <person name="Rusch D."/>
            <person name="Podicherti R."/>
            <person name="Tsui H.-C.T."/>
            <person name="Winkler M.E."/>
        </authorList>
    </citation>
    <scope>NUCLEOTIDE SEQUENCE</scope>
</reference>
<dbReference type="Gene3D" id="2.130.10.130">
    <property type="entry name" value="Integrin alpha, N-terminal"/>
    <property type="match status" value="1"/>
</dbReference>
<evidence type="ECO:0000256" key="1">
    <source>
        <dbReference type="ARBA" id="ARBA00022729"/>
    </source>
</evidence>
<dbReference type="SUPFAM" id="SSF47090">
    <property type="entry name" value="PGBD-like"/>
    <property type="match status" value="1"/>
</dbReference>
<evidence type="ECO:0000313" key="2">
    <source>
        <dbReference type="EMBL" id="SVC22252.1"/>
    </source>
</evidence>
<accession>A0A382KFX3</accession>
<keyword evidence="1" id="KW-0732">Signal</keyword>